<evidence type="ECO:0000256" key="3">
    <source>
        <dbReference type="ARBA" id="ARBA00022801"/>
    </source>
</evidence>
<reference evidence="5 6" key="1">
    <citation type="submission" date="2019-03" db="EMBL/GenBank/DDBJ databases">
        <title>Draft genome sequences of novel Actinobacteria.</title>
        <authorList>
            <person name="Sahin N."/>
            <person name="Ay H."/>
            <person name="Saygin H."/>
        </authorList>
    </citation>
    <scope>NUCLEOTIDE SEQUENCE [LARGE SCALE GENOMIC DNA]</scope>
    <source>
        <strain evidence="5 6">DSM 41900</strain>
    </source>
</reference>
<evidence type="ECO:0000256" key="4">
    <source>
        <dbReference type="ARBA" id="ARBA00023180"/>
    </source>
</evidence>
<dbReference type="GO" id="GO:0016787">
    <property type="term" value="F:hydrolase activity"/>
    <property type="evidence" value="ECO:0007669"/>
    <property type="project" value="UniProtKB-KW"/>
</dbReference>
<keyword evidence="6" id="KW-1185">Reference proteome</keyword>
<dbReference type="PANTHER" id="PTHR23221">
    <property type="entry name" value="GLYCOSYLPHOSPHATIDYLINOSITOL PHOSPHOLIPASE D"/>
    <property type="match status" value="1"/>
</dbReference>
<keyword evidence="1" id="KW-0732">Signal</keyword>
<dbReference type="SMART" id="SM00191">
    <property type="entry name" value="Int_alpha"/>
    <property type="match status" value="4"/>
</dbReference>
<dbReference type="Proteomes" id="UP000295345">
    <property type="component" value="Unassembled WGS sequence"/>
</dbReference>
<dbReference type="EMBL" id="SMKI01000159">
    <property type="protein sequence ID" value="TDC74191.1"/>
    <property type="molecule type" value="Genomic_DNA"/>
</dbReference>
<dbReference type="Pfam" id="PF01839">
    <property type="entry name" value="FG-GAP"/>
    <property type="match status" value="3"/>
</dbReference>
<dbReference type="InterPro" id="IPR028994">
    <property type="entry name" value="Integrin_alpha_N"/>
</dbReference>
<keyword evidence="3" id="KW-0378">Hydrolase</keyword>
<evidence type="ECO:0000256" key="1">
    <source>
        <dbReference type="ARBA" id="ARBA00022729"/>
    </source>
</evidence>
<dbReference type="PRINTS" id="PR01185">
    <property type="entry name" value="INTEGRINA"/>
</dbReference>
<dbReference type="OrthoDB" id="344301at2"/>
<evidence type="ECO:0008006" key="7">
    <source>
        <dbReference type="Google" id="ProtNLM"/>
    </source>
</evidence>
<accession>A0A4R4TA89</accession>
<sequence>MTVPTARVGDVRRTFTFAPRSEGNRSVPYLTTCRRLALMVVPVLGLAPLAAGPAQADPPDPGPRPVVPVPDDFNGDGYGDLVVADPGASVDGHAGAGAVTVLYGSATGLADGTRRTLTQNSPEVPGSAADGAAFGQSVAAGDLDRDGWTDLVVGAPRQAVDGVADAGTVTILWGGSDGFAEATLLPPTEVPGEGCQWGLTLLADGMSSDGVQDLSVGTACSTHFLVGPFTRDGVPADVLTEYRPGVPGATGHVDNDPQAERILLRGPSDNSPGGSVWVDDWVDGQLVPTIYSSFFGRPEGTAAAAGDVNLDGHGDLILGNTYDGVTNWPVGGHVTVIPGWGGVPPTSGGYRLHQGSLTPPVAAEYGDAFGASLSTGDVNGDGYVDLAVGVPGKDVAGRQDAGAVVVLYGSDHGLAGIGAQWFDAGSFGGDDVLQAGARFGQTVRLADHDGDGRAELTVGAPGEAGVGCVWNAVSDDEGRVDTAGATRVCGGETGPHVESVAFGGILSP</sequence>
<dbReference type="InterPro" id="IPR013517">
    <property type="entry name" value="FG-GAP"/>
</dbReference>
<gene>
    <name evidence="5" type="ORF">E1283_16520</name>
</gene>
<dbReference type="SUPFAM" id="SSF69318">
    <property type="entry name" value="Integrin alpha N-terminal domain"/>
    <property type="match status" value="1"/>
</dbReference>
<dbReference type="PROSITE" id="PS51470">
    <property type="entry name" value="FG_GAP"/>
    <property type="match status" value="2"/>
</dbReference>
<keyword evidence="2" id="KW-0677">Repeat</keyword>
<dbReference type="GO" id="GO:0007155">
    <property type="term" value="P:cell adhesion"/>
    <property type="evidence" value="ECO:0007669"/>
    <property type="project" value="InterPro"/>
</dbReference>
<comment type="caution">
    <text evidence="5">The sequence shown here is derived from an EMBL/GenBank/DDBJ whole genome shotgun (WGS) entry which is preliminary data.</text>
</comment>
<name>A0A4R4TA89_9ACTN</name>
<evidence type="ECO:0000313" key="6">
    <source>
        <dbReference type="Proteomes" id="UP000295345"/>
    </source>
</evidence>
<keyword evidence="4" id="KW-0325">Glycoprotein</keyword>
<organism evidence="5 6">
    <name type="scientific">Streptomyces hainanensis</name>
    <dbReference type="NCBI Taxonomy" id="402648"/>
    <lineage>
        <taxon>Bacteria</taxon>
        <taxon>Bacillati</taxon>
        <taxon>Actinomycetota</taxon>
        <taxon>Actinomycetes</taxon>
        <taxon>Kitasatosporales</taxon>
        <taxon>Streptomycetaceae</taxon>
        <taxon>Streptomyces</taxon>
    </lineage>
</organism>
<dbReference type="PANTHER" id="PTHR23221:SF7">
    <property type="entry name" value="PHOSPHATIDYLINOSITOL-GLYCAN-SPECIFIC PHOSPHOLIPASE D"/>
    <property type="match status" value="1"/>
</dbReference>
<dbReference type="InterPro" id="IPR000413">
    <property type="entry name" value="Integrin_alpha"/>
</dbReference>
<dbReference type="InterPro" id="IPR013519">
    <property type="entry name" value="Int_alpha_beta-p"/>
</dbReference>
<protein>
    <recommendedName>
        <fullName evidence="7">VCBS repeat-containing protein</fullName>
    </recommendedName>
</protein>
<dbReference type="AlphaFoldDB" id="A0A4R4TA89"/>
<proteinExistence type="predicted"/>
<evidence type="ECO:0000256" key="2">
    <source>
        <dbReference type="ARBA" id="ARBA00022737"/>
    </source>
</evidence>
<dbReference type="Gene3D" id="2.130.10.130">
    <property type="entry name" value="Integrin alpha, N-terminal"/>
    <property type="match status" value="2"/>
</dbReference>
<evidence type="ECO:0000313" key="5">
    <source>
        <dbReference type="EMBL" id="TDC74191.1"/>
    </source>
</evidence>
<dbReference type="GO" id="GO:0008305">
    <property type="term" value="C:integrin complex"/>
    <property type="evidence" value="ECO:0007669"/>
    <property type="project" value="InterPro"/>
</dbReference>